<dbReference type="Pfam" id="PF12486">
    <property type="entry name" value="VasL"/>
    <property type="match status" value="1"/>
</dbReference>
<feature type="transmembrane region" description="Helical" evidence="1">
    <location>
        <begin position="227"/>
        <end position="252"/>
    </location>
</feature>
<evidence type="ECO:0000259" key="2">
    <source>
        <dbReference type="Pfam" id="PF06812"/>
    </source>
</evidence>
<evidence type="ECO:0000256" key="1">
    <source>
        <dbReference type="SAM" id="Phobius"/>
    </source>
</evidence>
<feature type="domain" description="ImpA C-terminal" evidence="3">
    <location>
        <begin position="300"/>
        <end position="439"/>
    </location>
</feature>
<keyword evidence="1" id="KW-1133">Transmembrane helix</keyword>
<dbReference type="AlphaFoldDB" id="A0A2H4UDZ5"/>
<evidence type="ECO:0000259" key="3">
    <source>
        <dbReference type="Pfam" id="PF12486"/>
    </source>
</evidence>
<dbReference type="PANTHER" id="PTHR37024:SF5">
    <property type="entry name" value="IMPA N-TERMINAL DOMAIN-CONTAINING PROTEIN"/>
    <property type="match status" value="1"/>
</dbReference>
<evidence type="ECO:0000313" key="4">
    <source>
        <dbReference type="EMBL" id="ATZ71480.1"/>
    </source>
</evidence>
<reference evidence="4" key="1">
    <citation type="submission" date="2017-09" db="EMBL/GenBank/DDBJ databases">
        <title>Bacteria from fildes peninsula of king george island (maritime Antarctica), carry class 1 integrons and antibiotic resistance cassettes in conjugative plasmids.</title>
        <authorList>
            <person name="Antelo V.B."/>
            <person name="Batista S.B."/>
            <person name="Guerout A.M."/>
            <person name="Mazel D."/>
            <person name="Romero V."/>
            <person name="Sotelo Silveira J."/>
        </authorList>
    </citation>
    <scope>NUCLEOTIDE SEQUENCE</scope>
    <source>
        <strain evidence="4">HP19</strain>
        <plasmid evidence="4">unnamed</plasmid>
    </source>
</reference>
<protein>
    <recommendedName>
        <fullName evidence="5">ImpA domain-containing protein</fullName>
    </recommendedName>
</protein>
<organism evidence="4">
    <name type="scientific">Enterobacter sp. HP19</name>
    <dbReference type="NCBI Taxonomy" id="1811975"/>
    <lineage>
        <taxon>Bacteria</taxon>
        <taxon>Pseudomonadati</taxon>
        <taxon>Pseudomonadota</taxon>
        <taxon>Gammaproteobacteria</taxon>
        <taxon>Enterobacterales</taxon>
        <taxon>Enterobacteriaceae</taxon>
        <taxon>Enterobacter</taxon>
    </lineage>
</organism>
<name>A0A2H4UDZ5_9ENTR</name>
<keyword evidence="1" id="KW-0472">Membrane</keyword>
<dbReference type="EMBL" id="MF957308">
    <property type="protein sequence ID" value="ATZ71480.1"/>
    <property type="molecule type" value="Genomic_DNA"/>
</dbReference>
<feature type="domain" description="ImpA N-terminal" evidence="2">
    <location>
        <begin position="10"/>
        <end position="111"/>
    </location>
</feature>
<sequence>MSNTTERHLKTGNDPRTMPDYSALRDELAKLSHPARPDVNWGNVEKLALNLFDTNGVELQTAAWYTLARAQQAGIQGFNEGMAILDALIRYQWSAMWPASAHARIEILSSLSKRLQQLYRTFSLQKEDLPGLNQGIRLLSSTGEALQRLELHNASGFEPLRQMLQNTTIRLENSDVPSSQTESNLTDVALPVRAERQNRQRWVYVVNSEPAVEVEVIRKSSTRITPLVAYFGGILTAAVLGILAFIFTPIVFSHPGEDALNNSLAALPSSMPLPAVDKLRQDAPTWLESSDTYAKKLTSRLNELSILPPYWPLQYGNQLVEQTRHLYPNTKFAEEVSADWRSKLQANSLPNATISGWYRGVSELQTLQDRLNQLDEKKGKYLTVSELKTAVFSISKSLNESVPVEELIRQLQNSPQDQPLSRDLLNRADLQLRQLNNSYIMATSNNQK</sequence>
<keyword evidence="1" id="KW-0812">Transmembrane</keyword>
<keyword evidence="4" id="KW-0614">Plasmid</keyword>
<dbReference type="PANTHER" id="PTHR37024">
    <property type="entry name" value="TYPE VI SECRETION SYSTEM DUF2094 AND IMPA-RELATED DOMAIN PROTEIN"/>
    <property type="match status" value="1"/>
</dbReference>
<accession>A0A2H4UDZ5</accession>
<evidence type="ECO:0008006" key="5">
    <source>
        <dbReference type="Google" id="ProtNLM"/>
    </source>
</evidence>
<dbReference type="InterPro" id="IPR010657">
    <property type="entry name" value="ImpA_N"/>
</dbReference>
<dbReference type="Pfam" id="PF06812">
    <property type="entry name" value="ImpA_N"/>
    <property type="match status" value="1"/>
</dbReference>
<proteinExistence type="predicted"/>
<dbReference type="InterPro" id="IPR021069">
    <property type="entry name" value="ImpA_C"/>
</dbReference>
<geneLocation type="plasmid" evidence="4">
    <name>unnamed</name>
</geneLocation>